<evidence type="ECO:0000313" key="1">
    <source>
        <dbReference type="EMBL" id="EJK58928.1"/>
    </source>
</evidence>
<gene>
    <name evidence="1" type="ORF">THAOC_20909</name>
</gene>
<dbReference type="Proteomes" id="UP000266841">
    <property type="component" value="Unassembled WGS sequence"/>
</dbReference>
<accession>K0RYQ9</accession>
<comment type="caution">
    <text evidence="1">The sequence shown here is derived from an EMBL/GenBank/DDBJ whole genome shotgun (WGS) entry which is preliminary data.</text>
</comment>
<dbReference type="EMBL" id="AGNL01023958">
    <property type="protein sequence ID" value="EJK58928.1"/>
    <property type="molecule type" value="Genomic_DNA"/>
</dbReference>
<protein>
    <submittedName>
        <fullName evidence="1">Uncharacterized protein</fullName>
    </submittedName>
</protein>
<sequence length="122" mass="13722">MVILLQTPTAADVFPDLRKEDSDEWRANHNFREEAWTRRLREELGGHVDGIIPVFEWTLASNWRGRTSDGVHMGGDYYGEVFHLQVSAILSAMRFGKGWDPPLARGNDPGARWFAGVPLGDG</sequence>
<evidence type="ECO:0000313" key="2">
    <source>
        <dbReference type="Proteomes" id="UP000266841"/>
    </source>
</evidence>
<reference evidence="1 2" key="1">
    <citation type="journal article" date="2012" name="Genome Biol.">
        <title>Genome and low-iron response of an oceanic diatom adapted to chronic iron limitation.</title>
        <authorList>
            <person name="Lommer M."/>
            <person name="Specht M."/>
            <person name="Roy A.S."/>
            <person name="Kraemer L."/>
            <person name="Andreson R."/>
            <person name="Gutowska M.A."/>
            <person name="Wolf J."/>
            <person name="Bergner S.V."/>
            <person name="Schilhabel M.B."/>
            <person name="Klostermeier U.C."/>
            <person name="Beiko R.G."/>
            <person name="Rosenstiel P."/>
            <person name="Hippler M."/>
            <person name="Laroche J."/>
        </authorList>
    </citation>
    <scope>NUCLEOTIDE SEQUENCE [LARGE SCALE GENOMIC DNA]</scope>
    <source>
        <strain evidence="1 2">CCMP1005</strain>
    </source>
</reference>
<organism evidence="1 2">
    <name type="scientific">Thalassiosira oceanica</name>
    <name type="common">Marine diatom</name>
    <dbReference type="NCBI Taxonomy" id="159749"/>
    <lineage>
        <taxon>Eukaryota</taxon>
        <taxon>Sar</taxon>
        <taxon>Stramenopiles</taxon>
        <taxon>Ochrophyta</taxon>
        <taxon>Bacillariophyta</taxon>
        <taxon>Coscinodiscophyceae</taxon>
        <taxon>Thalassiosirophycidae</taxon>
        <taxon>Thalassiosirales</taxon>
        <taxon>Thalassiosiraceae</taxon>
        <taxon>Thalassiosira</taxon>
    </lineage>
</organism>
<proteinExistence type="predicted"/>
<dbReference type="AlphaFoldDB" id="K0RYQ9"/>
<keyword evidence="2" id="KW-1185">Reference proteome</keyword>
<name>K0RYQ9_THAOC</name>